<evidence type="ECO:0000256" key="7">
    <source>
        <dbReference type="ARBA" id="ARBA00023316"/>
    </source>
</evidence>
<keyword evidence="5" id="KW-1133">Transmembrane helix</keyword>
<comment type="caution">
    <text evidence="8">The sequence shown here is derived from an EMBL/GenBank/DDBJ whole genome shotgun (WGS) entry which is preliminary data.</text>
</comment>
<evidence type="ECO:0008006" key="10">
    <source>
        <dbReference type="Google" id="ProtNLM"/>
    </source>
</evidence>
<dbReference type="Pfam" id="PF03552">
    <property type="entry name" value="Cellulose_synt"/>
    <property type="match status" value="1"/>
</dbReference>
<keyword evidence="2" id="KW-0328">Glycosyltransferase</keyword>
<keyword evidence="7" id="KW-0961">Cell wall biogenesis/degradation</keyword>
<keyword evidence="3" id="KW-0808">Transferase</keyword>
<name>A0ABU6R900_9FABA</name>
<protein>
    <recommendedName>
        <fullName evidence="10">Cellulose synthase</fullName>
    </recommendedName>
</protein>
<evidence type="ECO:0000313" key="8">
    <source>
        <dbReference type="EMBL" id="MED6120435.1"/>
    </source>
</evidence>
<accession>A0ABU6R900</accession>
<evidence type="ECO:0000256" key="6">
    <source>
        <dbReference type="ARBA" id="ARBA00023136"/>
    </source>
</evidence>
<comment type="subcellular location">
    <subcellularLocation>
        <location evidence="1">Endomembrane system</location>
    </subcellularLocation>
</comment>
<dbReference type="PANTHER" id="PTHR13301">
    <property type="entry name" value="X-BOX TRANSCRIPTION FACTOR-RELATED"/>
    <property type="match status" value="1"/>
</dbReference>
<keyword evidence="9" id="KW-1185">Reference proteome</keyword>
<evidence type="ECO:0000256" key="3">
    <source>
        <dbReference type="ARBA" id="ARBA00022679"/>
    </source>
</evidence>
<proteinExistence type="predicted"/>
<dbReference type="EMBL" id="JASCZI010030275">
    <property type="protein sequence ID" value="MED6120435.1"/>
    <property type="molecule type" value="Genomic_DNA"/>
</dbReference>
<gene>
    <name evidence="8" type="ORF">PIB30_020787</name>
</gene>
<dbReference type="InterPro" id="IPR005150">
    <property type="entry name" value="Cellulose_synth"/>
</dbReference>
<keyword evidence="6" id="KW-0472">Membrane</keyword>
<evidence type="ECO:0000313" key="9">
    <source>
        <dbReference type="Proteomes" id="UP001341840"/>
    </source>
</evidence>
<dbReference type="Proteomes" id="UP001341840">
    <property type="component" value="Unassembled WGS sequence"/>
</dbReference>
<organism evidence="8 9">
    <name type="scientific">Stylosanthes scabra</name>
    <dbReference type="NCBI Taxonomy" id="79078"/>
    <lineage>
        <taxon>Eukaryota</taxon>
        <taxon>Viridiplantae</taxon>
        <taxon>Streptophyta</taxon>
        <taxon>Embryophyta</taxon>
        <taxon>Tracheophyta</taxon>
        <taxon>Spermatophyta</taxon>
        <taxon>Magnoliopsida</taxon>
        <taxon>eudicotyledons</taxon>
        <taxon>Gunneridae</taxon>
        <taxon>Pentapetalae</taxon>
        <taxon>rosids</taxon>
        <taxon>fabids</taxon>
        <taxon>Fabales</taxon>
        <taxon>Fabaceae</taxon>
        <taxon>Papilionoideae</taxon>
        <taxon>50 kb inversion clade</taxon>
        <taxon>dalbergioids sensu lato</taxon>
        <taxon>Dalbergieae</taxon>
        <taxon>Pterocarpus clade</taxon>
        <taxon>Stylosanthes</taxon>
    </lineage>
</organism>
<evidence type="ECO:0000256" key="1">
    <source>
        <dbReference type="ARBA" id="ARBA00004308"/>
    </source>
</evidence>
<reference evidence="8 9" key="1">
    <citation type="journal article" date="2023" name="Plants (Basel)">
        <title>Bridging the Gap: Combining Genomics and Transcriptomics Approaches to Understand Stylosanthes scabra, an Orphan Legume from the Brazilian Caatinga.</title>
        <authorList>
            <person name="Ferreira-Neto J.R.C."/>
            <person name="da Silva M.D."/>
            <person name="Binneck E."/>
            <person name="de Melo N.F."/>
            <person name="da Silva R.H."/>
            <person name="de Melo A.L.T.M."/>
            <person name="Pandolfi V."/>
            <person name="Bustamante F.O."/>
            <person name="Brasileiro-Vidal A.C."/>
            <person name="Benko-Iseppon A.M."/>
        </authorList>
    </citation>
    <scope>NUCLEOTIDE SEQUENCE [LARGE SCALE GENOMIC DNA]</scope>
    <source>
        <tissue evidence="8">Leaves</tissue>
    </source>
</reference>
<evidence type="ECO:0000256" key="2">
    <source>
        <dbReference type="ARBA" id="ARBA00022676"/>
    </source>
</evidence>
<sequence length="462" mass="51643">MAKIKVIFRRLAKYSSLRDEYLQNEPVVGIEYETQLQKTLLPREHDVANLDYPNIAATEPILSNGMRICYNCTGFLDHQDIHMEACLSSQMAIFSLALWICMRTRELILVPRLGHTGEFFSGDFSATDLETALQVSVCDMAGTYSECPVWFSVYGNEWGALEQRVFTLLERRGSLGATVELFLGDVKVTGLTVVTAPDVIIVLGCIHYTLGVMPFPDLALTWDACLCSGRFDGIDTHDRYANRNTVFFDINMKGLDGIQGPVYVGTGCVFRRQALYGYNPPKGPKRPKMVSCDCCPCFGKRNKAKHAKNDAIAEAANLKPMEDDKELLMSQMNFQKKFGQSSIFVTSTLMEDGGVPPSSSPARQLKEAIHVISCVYEDKTKWGIELGWIYGSITEDILTGFKMHCCGWRSIYCMPRRTAFKGTAPINLSDRFLTRCFVGRLNPLRSSSVTIARYGMATRKGS</sequence>
<keyword evidence="4" id="KW-0812">Transmembrane</keyword>
<evidence type="ECO:0000256" key="4">
    <source>
        <dbReference type="ARBA" id="ARBA00022692"/>
    </source>
</evidence>
<evidence type="ECO:0000256" key="5">
    <source>
        <dbReference type="ARBA" id="ARBA00022989"/>
    </source>
</evidence>